<dbReference type="AlphaFoldDB" id="A0A7C4CCJ1"/>
<reference evidence="6" key="1">
    <citation type="journal article" date="2020" name="mSystems">
        <title>Genome- and Community-Level Interaction Insights into Carbon Utilization and Element Cycling Functions of Hydrothermarchaeota in Hydrothermal Sediment.</title>
        <authorList>
            <person name="Zhou Z."/>
            <person name="Liu Y."/>
            <person name="Xu W."/>
            <person name="Pan J."/>
            <person name="Luo Z.H."/>
            <person name="Li M."/>
        </authorList>
    </citation>
    <scope>NUCLEOTIDE SEQUENCE [LARGE SCALE GENOMIC DNA]</scope>
    <source>
        <strain evidence="6">SpSt-609</strain>
    </source>
</reference>
<evidence type="ECO:0000256" key="2">
    <source>
        <dbReference type="ARBA" id="ARBA00006161"/>
    </source>
</evidence>
<comment type="subcellular location">
    <subcellularLocation>
        <location evidence="1">Cytoplasm</location>
    </subcellularLocation>
</comment>
<sequence>MTPVAIKAAECVKTMLTKDEKTKEKYLSRVTGLGSMIVQNGLAGTVLFVKIKGPEEVIQHLNELIEVQTGQKDFCSLIIGGKSISQHEYIKAQFAVMEGVKWLRRYAEIFLNKEEE</sequence>
<keyword evidence="3" id="KW-0963">Cytoplasm</keyword>
<dbReference type="InterPro" id="IPR023101">
    <property type="entry name" value="AF1862-like_dom_sf"/>
</dbReference>
<dbReference type="InterPro" id="IPR010160">
    <property type="entry name" value="CRISPR-assoc_prot_Cmr5"/>
</dbReference>
<dbReference type="Gene3D" id="1.10.520.30">
    <property type="entry name" value="AF1862-like domain"/>
    <property type="match status" value="1"/>
</dbReference>
<dbReference type="EMBL" id="DSZY01000027">
    <property type="protein sequence ID" value="HGU40620.1"/>
    <property type="molecule type" value="Genomic_DNA"/>
</dbReference>
<accession>A0A7C4CCJ1</accession>
<evidence type="ECO:0000256" key="1">
    <source>
        <dbReference type="ARBA" id="ARBA00004496"/>
    </source>
</evidence>
<dbReference type="SUPFAM" id="SSF158568">
    <property type="entry name" value="AF1862-like"/>
    <property type="match status" value="1"/>
</dbReference>
<evidence type="ECO:0000256" key="3">
    <source>
        <dbReference type="ARBA" id="ARBA00022490"/>
    </source>
</evidence>
<gene>
    <name evidence="6" type="primary">cmr5</name>
    <name evidence="6" type="ORF">ENT77_05425</name>
</gene>
<evidence type="ECO:0000313" key="6">
    <source>
        <dbReference type="EMBL" id="HGU40620.1"/>
    </source>
</evidence>
<evidence type="ECO:0000256" key="5">
    <source>
        <dbReference type="ARBA" id="ARBA00030001"/>
    </source>
</evidence>
<name>A0A7C4CCJ1_9BACT</name>
<comment type="similarity">
    <text evidence="2">Belongs to the CRISPR system Cmr5 family.</text>
</comment>
<evidence type="ECO:0000256" key="4">
    <source>
        <dbReference type="ARBA" id="ARBA00023118"/>
    </source>
</evidence>
<organism evidence="6">
    <name type="scientific">Fervidobacterium thailandense</name>
    <dbReference type="NCBI Taxonomy" id="1008305"/>
    <lineage>
        <taxon>Bacteria</taxon>
        <taxon>Thermotogati</taxon>
        <taxon>Thermotogota</taxon>
        <taxon>Thermotogae</taxon>
        <taxon>Thermotogales</taxon>
        <taxon>Fervidobacteriaceae</taxon>
        <taxon>Fervidobacterium</taxon>
    </lineage>
</organism>
<dbReference type="NCBIfam" id="TIGR01881">
    <property type="entry name" value="cas_Cmr5"/>
    <property type="match status" value="1"/>
</dbReference>
<dbReference type="GO" id="GO:0005737">
    <property type="term" value="C:cytoplasm"/>
    <property type="evidence" value="ECO:0007669"/>
    <property type="project" value="UniProtKB-SubCell"/>
</dbReference>
<dbReference type="GO" id="GO:0051607">
    <property type="term" value="P:defense response to virus"/>
    <property type="evidence" value="ECO:0007669"/>
    <property type="project" value="UniProtKB-KW"/>
</dbReference>
<keyword evidence="4" id="KW-0051">Antiviral defense</keyword>
<protein>
    <recommendedName>
        <fullName evidence="5">CRISPR type III-B/RAMP module-associated protein Cmr5</fullName>
    </recommendedName>
</protein>
<proteinExistence type="inferred from homology"/>
<comment type="caution">
    <text evidence="6">The sequence shown here is derived from an EMBL/GenBank/DDBJ whole genome shotgun (WGS) entry which is preliminary data.</text>
</comment>
<dbReference type="Pfam" id="PF09701">
    <property type="entry name" value="Cas_Cmr5"/>
    <property type="match status" value="1"/>
</dbReference>